<sequence length="140" mass="14924">MKILVPYDGSDASHNAVQYALNLAKSHSSNEITILTVACSDAPFARDFVANPIEVLNACQDFFRGSLNKAKALFEAEGIKVNTVLESGDAAEVIIDMVKEQGFDKVIMGRRGLSGLTGWVLGSVSAKVLANVDVPVTLVK</sequence>
<dbReference type="PANTHER" id="PTHR46268">
    <property type="entry name" value="STRESS RESPONSE PROTEIN NHAX"/>
    <property type="match status" value="1"/>
</dbReference>
<dbReference type="STRING" id="1121429.SAMN02745133_01667"/>
<protein>
    <submittedName>
        <fullName evidence="3">Nucleotide-binding universal stress protein, UspA family</fullName>
    </submittedName>
</protein>
<dbReference type="SUPFAM" id="SSF52402">
    <property type="entry name" value="Adenine nucleotide alpha hydrolases-like"/>
    <property type="match status" value="1"/>
</dbReference>
<dbReference type="InterPro" id="IPR006015">
    <property type="entry name" value="Universal_stress_UspA"/>
</dbReference>
<keyword evidence="4" id="KW-1185">Reference proteome</keyword>
<dbReference type="AlphaFoldDB" id="A0A1M4YBS8"/>
<dbReference type="InterPro" id="IPR006016">
    <property type="entry name" value="UspA"/>
</dbReference>
<name>A0A1M4YBS8_9FIRM</name>
<dbReference type="InterPro" id="IPR014729">
    <property type="entry name" value="Rossmann-like_a/b/a_fold"/>
</dbReference>
<evidence type="ECO:0000256" key="1">
    <source>
        <dbReference type="ARBA" id="ARBA00008791"/>
    </source>
</evidence>
<evidence type="ECO:0000313" key="3">
    <source>
        <dbReference type="EMBL" id="SHF03026.1"/>
    </source>
</evidence>
<dbReference type="Gene3D" id="3.40.50.620">
    <property type="entry name" value="HUPs"/>
    <property type="match status" value="1"/>
</dbReference>
<dbReference type="CDD" id="cd00293">
    <property type="entry name" value="USP-like"/>
    <property type="match status" value="1"/>
</dbReference>
<dbReference type="Pfam" id="PF00582">
    <property type="entry name" value="Usp"/>
    <property type="match status" value="1"/>
</dbReference>
<dbReference type="PRINTS" id="PR01438">
    <property type="entry name" value="UNVRSLSTRESS"/>
</dbReference>
<feature type="domain" description="UspA" evidence="2">
    <location>
        <begin position="2"/>
        <end position="140"/>
    </location>
</feature>
<evidence type="ECO:0000259" key="2">
    <source>
        <dbReference type="Pfam" id="PF00582"/>
    </source>
</evidence>
<dbReference type="Proteomes" id="UP000184148">
    <property type="component" value="Unassembled WGS sequence"/>
</dbReference>
<accession>A0A1M4YBS8</accession>
<evidence type="ECO:0000313" key="4">
    <source>
        <dbReference type="Proteomes" id="UP000184148"/>
    </source>
</evidence>
<gene>
    <name evidence="3" type="ORF">SAMN02745133_01667</name>
</gene>
<dbReference type="EMBL" id="FQUY01000010">
    <property type="protein sequence ID" value="SHF03026.1"/>
    <property type="molecule type" value="Genomic_DNA"/>
</dbReference>
<comment type="similarity">
    <text evidence="1">Belongs to the universal stress protein A family.</text>
</comment>
<dbReference type="PANTHER" id="PTHR46268:SF6">
    <property type="entry name" value="UNIVERSAL STRESS PROTEIN UP12"/>
    <property type="match status" value="1"/>
</dbReference>
<reference evidence="4" key="1">
    <citation type="submission" date="2016-11" db="EMBL/GenBank/DDBJ databases">
        <authorList>
            <person name="Varghese N."/>
            <person name="Submissions S."/>
        </authorList>
    </citation>
    <scope>NUCLEOTIDE SEQUENCE [LARGE SCALE GENOMIC DNA]</scope>
    <source>
        <strain evidence="4">DSM 12395</strain>
    </source>
</reference>
<dbReference type="OrthoDB" id="152484at2"/>
<proteinExistence type="inferred from homology"/>
<organism evidence="3 4">
    <name type="scientific">Desulforamulus putei DSM 12395</name>
    <dbReference type="NCBI Taxonomy" id="1121429"/>
    <lineage>
        <taxon>Bacteria</taxon>
        <taxon>Bacillati</taxon>
        <taxon>Bacillota</taxon>
        <taxon>Clostridia</taxon>
        <taxon>Eubacteriales</taxon>
        <taxon>Peptococcaceae</taxon>
        <taxon>Desulforamulus</taxon>
    </lineage>
</organism>
<dbReference type="RefSeq" id="WP_073238537.1">
    <property type="nucleotide sequence ID" value="NZ_FQUY01000010.1"/>
</dbReference>